<evidence type="ECO:0000256" key="1">
    <source>
        <dbReference type="ARBA" id="ARBA00010219"/>
    </source>
</evidence>
<evidence type="ECO:0000256" key="4">
    <source>
        <dbReference type="NCBIfam" id="TIGR00652"/>
    </source>
</evidence>
<feature type="site" description="Could be important to modulate the pK values of the two catalytic cysteine residues" evidence="3">
    <location>
        <position position="177"/>
    </location>
</feature>
<dbReference type="NCBIfam" id="TIGR00652">
    <property type="entry name" value="DapF"/>
    <property type="match status" value="1"/>
</dbReference>
<keyword evidence="3" id="KW-0457">Lysine biosynthesis</keyword>
<evidence type="ECO:0000256" key="2">
    <source>
        <dbReference type="ARBA" id="ARBA00023235"/>
    </source>
</evidence>
<feature type="binding site" evidence="3">
    <location>
        <begin position="226"/>
        <end position="227"/>
    </location>
    <ligand>
        <name>substrate</name>
    </ligand>
</feature>
<dbReference type="InterPro" id="IPR001653">
    <property type="entry name" value="DAP_epimerase_DapF"/>
</dbReference>
<sequence length="298" mass="33140">MARQILQTHRSRKGKRAVKFEKYHGIGNDYLVYDCQKNTEELDADKIRKICDRNFGVGSDGILAGPYIEDGEFAVRVFNPDGSEAKRAGNGIRIFAKYLKDAGYTLSERLTIRTKGGKVQVRFLNADGTRIQADMGKLSFSSKDAGLAGEAREALREKMVFGQKEYDCSCASMGNTHCVIPMAEISREKVCTIGAFSERSAYFGDRVNTQIMKVLDKNNIQIEIFERGVGYTLASGTSSCAAAGVAYKLGMIDSDVMVHMPGGKLWIQIDEDWHVMMTGSVQSVCRVEMTEDFLRFEP</sequence>
<dbReference type="Pfam" id="PF01678">
    <property type="entry name" value="DAP_epimerase"/>
    <property type="match status" value="2"/>
</dbReference>
<keyword evidence="3" id="KW-0028">Amino-acid biosynthesis</keyword>
<keyword evidence="2 3" id="KW-0413">Isomerase</keyword>
<comment type="subunit">
    <text evidence="3">Homodimer.</text>
</comment>
<proteinExistence type="inferred from homology"/>
<comment type="caution">
    <text evidence="3">Lacks conserved residue(s) required for the propagation of feature annotation.</text>
</comment>
<accession>A0ABR7FD59</accession>
<evidence type="ECO:0000256" key="3">
    <source>
        <dbReference type="HAMAP-Rule" id="MF_00197"/>
    </source>
</evidence>
<comment type="function">
    <text evidence="3">Catalyzes the stereoinversion of LL-2,6-diaminopimelate (L,L-DAP) to meso-diaminopimelate (meso-DAP), a precursor of L-lysine and an essential component of the bacterial peptidoglycan.</text>
</comment>
<feature type="binding site" evidence="3">
    <location>
        <begin position="89"/>
        <end position="90"/>
    </location>
    <ligand>
        <name>substrate</name>
    </ligand>
</feature>
<dbReference type="GO" id="GO:0008837">
    <property type="term" value="F:diaminopimelate epimerase activity"/>
    <property type="evidence" value="ECO:0007669"/>
    <property type="project" value="UniProtKB-EC"/>
</dbReference>
<feature type="binding site" evidence="3">
    <location>
        <position position="208"/>
    </location>
    <ligand>
        <name>substrate</name>
    </ligand>
</feature>
<feature type="binding site" evidence="3">
    <location>
        <begin position="236"/>
        <end position="237"/>
    </location>
    <ligand>
        <name>substrate</name>
    </ligand>
</feature>
<protein>
    <recommendedName>
        <fullName evidence="3 4">Diaminopimelate epimerase</fullName>
        <shortName evidence="3">DAP epimerase</shortName>
        <ecNumber evidence="3 4">5.1.1.7</ecNumber>
    </recommendedName>
    <alternativeName>
        <fullName evidence="3">PLP-independent amino acid racemase</fullName>
    </alternativeName>
</protein>
<comment type="caution">
    <text evidence="5">The sequence shown here is derived from an EMBL/GenBank/DDBJ whole genome shotgun (WGS) entry which is preliminary data.</text>
</comment>
<feature type="binding site" evidence="3">
    <location>
        <position position="79"/>
    </location>
    <ligand>
        <name>substrate</name>
    </ligand>
</feature>
<keyword evidence="6" id="KW-1185">Reference proteome</keyword>
<dbReference type="EMBL" id="JACOOU010000005">
    <property type="protein sequence ID" value="MBC5673148.1"/>
    <property type="molecule type" value="Genomic_DNA"/>
</dbReference>
<organism evidence="5 6">
    <name type="scientific">Blautia celeris</name>
    <dbReference type="NCBI Taxonomy" id="2763026"/>
    <lineage>
        <taxon>Bacteria</taxon>
        <taxon>Bacillati</taxon>
        <taxon>Bacillota</taxon>
        <taxon>Clostridia</taxon>
        <taxon>Lachnospirales</taxon>
        <taxon>Lachnospiraceae</taxon>
        <taxon>Blautia</taxon>
    </lineage>
</organism>
<reference evidence="5 6" key="1">
    <citation type="submission" date="2020-08" db="EMBL/GenBank/DDBJ databases">
        <title>Genome public.</title>
        <authorList>
            <person name="Liu C."/>
            <person name="Sun Q."/>
        </authorList>
    </citation>
    <scope>NUCLEOTIDE SEQUENCE [LARGE SCALE GENOMIC DNA]</scope>
    <source>
        <strain evidence="5 6">NSJ-34</strain>
    </source>
</reference>
<dbReference type="EC" id="5.1.1.7" evidence="3 4"/>
<evidence type="ECO:0000313" key="5">
    <source>
        <dbReference type="EMBL" id="MBC5673148.1"/>
    </source>
</evidence>
<name>A0ABR7FD59_9FIRM</name>
<dbReference type="Gene3D" id="3.10.310.10">
    <property type="entry name" value="Diaminopimelate Epimerase, Chain A, domain 1"/>
    <property type="match status" value="2"/>
</dbReference>
<comment type="pathway">
    <text evidence="3">Amino-acid biosynthesis; L-lysine biosynthesis via DAP pathway; DL-2,6-diaminopimelate from LL-2,6-diaminopimelate: step 1/1.</text>
</comment>
<comment type="catalytic activity">
    <reaction evidence="3">
        <text>(2S,6S)-2,6-diaminopimelate = meso-2,6-diaminopimelate</text>
        <dbReference type="Rhea" id="RHEA:15393"/>
        <dbReference type="ChEBI" id="CHEBI:57609"/>
        <dbReference type="ChEBI" id="CHEBI:57791"/>
        <dbReference type="EC" id="5.1.1.7"/>
    </reaction>
</comment>
<keyword evidence="3" id="KW-0963">Cytoplasm</keyword>
<feature type="site" description="Could be important to modulate the pK values of the two catalytic cysteine residues" evidence="3">
    <location>
        <position position="226"/>
    </location>
</feature>
<comment type="similarity">
    <text evidence="1 3">Belongs to the diaminopimelate epimerase family.</text>
</comment>
<dbReference type="PANTHER" id="PTHR31689">
    <property type="entry name" value="DIAMINOPIMELATE EPIMERASE, CHLOROPLASTIC"/>
    <property type="match status" value="1"/>
</dbReference>
<evidence type="ECO:0000313" key="6">
    <source>
        <dbReference type="Proteomes" id="UP000654573"/>
    </source>
</evidence>
<dbReference type="SUPFAM" id="SSF54506">
    <property type="entry name" value="Diaminopimelate epimerase-like"/>
    <property type="match status" value="2"/>
</dbReference>
<dbReference type="Proteomes" id="UP000654573">
    <property type="component" value="Unassembled WGS sequence"/>
</dbReference>
<dbReference type="HAMAP" id="MF_00197">
    <property type="entry name" value="DAP_epimerase"/>
    <property type="match status" value="1"/>
</dbReference>
<gene>
    <name evidence="3 5" type="primary">dapF</name>
    <name evidence="5" type="ORF">H8S76_12910</name>
</gene>
<comment type="subcellular location">
    <subcellularLocation>
        <location evidence="3">Cytoplasm</location>
    </subcellularLocation>
</comment>
<feature type="binding site" evidence="3">
    <location>
        <position position="28"/>
    </location>
    <ligand>
        <name>substrate</name>
    </ligand>
</feature>
<dbReference type="PANTHER" id="PTHR31689:SF0">
    <property type="entry name" value="DIAMINOPIMELATE EPIMERASE"/>
    <property type="match status" value="1"/>
</dbReference>
<feature type="binding site" evidence="3">
    <location>
        <position position="175"/>
    </location>
    <ligand>
        <name>substrate</name>
    </ligand>
</feature>